<dbReference type="GO" id="GO:0000160">
    <property type="term" value="P:phosphorelay signal transduction system"/>
    <property type="evidence" value="ECO:0007669"/>
    <property type="project" value="InterPro"/>
</dbReference>
<keyword evidence="9" id="KW-1185">Reference proteome</keyword>
<evidence type="ECO:0000256" key="2">
    <source>
        <dbReference type="ARBA" id="ARBA00023015"/>
    </source>
</evidence>
<feature type="domain" description="HTH luxR-type" evidence="6">
    <location>
        <begin position="145"/>
        <end position="210"/>
    </location>
</feature>
<keyword evidence="1 5" id="KW-0597">Phosphoprotein</keyword>
<dbReference type="CDD" id="cd06170">
    <property type="entry name" value="LuxR_C_like"/>
    <property type="match status" value="1"/>
</dbReference>
<gene>
    <name evidence="8" type="ORF">HK107_13175</name>
</gene>
<dbReference type="InterPro" id="IPR058245">
    <property type="entry name" value="NreC/VraR/RcsB-like_REC"/>
</dbReference>
<evidence type="ECO:0000313" key="9">
    <source>
        <dbReference type="Proteomes" id="UP000536835"/>
    </source>
</evidence>
<organism evidence="8 9">
    <name type="scientific">Parvularcula mediterranea</name>
    <dbReference type="NCBI Taxonomy" id="2732508"/>
    <lineage>
        <taxon>Bacteria</taxon>
        <taxon>Pseudomonadati</taxon>
        <taxon>Pseudomonadota</taxon>
        <taxon>Alphaproteobacteria</taxon>
        <taxon>Parvularculales</taxon>
        <taxon>Parvularculaceae</taxon>
        <taxon>Parvularcula</taxon>
    </lineage>
</organism>
<dbReference type="InterPro" id="IPR000792">
    <property type="entry name" value="Tscrpt_reg_LuxR_C"/>
</dbReference>
<dbReference type="PROSITE" id="PS50043">
    <property type="entry name" value="HTH_LUXR_2"/>
    <property type="match status" value="1"/>
</dbReference>
<dbReference type="SMART" id="SM00421">
    <property type="entry name" value="HTH_LUXR"/>
    <property type="match status" value="1"/>
</dbReference>
<proteinExistence type="predicted"/>
<dbReference type="InterPro" id="IPR036388">
    <property type="entry name" value="WH-like_DNA-bd_sf"/>
</dbReference>
<dbReference type="Proteomes" id="UP000536835">
    <property type="component" value="Unassembled WGS sequence"/>
</dbReference>
<feature type="domain" description="Response regulatory" evidence="7">
    <location>
        <begin position="8"/>
        <end position="129"/>
    </location>
</feature>
<dbReference type="Gene3D" id="3.40.50.2300">
    <property type="match status" value="1"/>
</dbReference>
<dbReference type="Gene3D" id="1.10.10.10">
    <property type="entry name" value="Winged helix-like DNA-binding domain superfamily/Winged helix DNA-binding domain"/>
    <property type="match status" value="1"/>
</dbReference>
<keyword evidence="4" id="KW-0804">Transcription</keyword>
<dbReference type="PANTHER" id="PTHR44688:SF16">
    <property type="entry name" value="DNA-BINDING TRANSCRIPTIONAL ACTIVATOR DEVR_DOSR"/>
    <property type="match status" value="1"/>
</dbReference>
<evidence type="ECO:0000313" key="8">
    <source>
        <dbReference type="EMBL" id="NNU17276.1"/>
    </source>
</evidence>
<keyword evidence="3" id="KW-0238">DNA-binding</keyword>
<dbReference type="AlphaFoldDB" id="A0A7Y3RPE9"/>
<reference evidence="8 9" key="1">
    <citation type="submission" date="2020-05" db="EMBL/GenBank/DDBJ databases">
        <title>Parvularcula mediterraneae sp. nov., isolated from polypropylene straw from shallow seawater of the seashore of Laganas in Zakynthos island, Greece.</title>
        <authorList>
            <person name="Szabo I."/>
            <person name="Al-Omari J."/>
            <person name="Rado J."/>
            <person name="Szerdahelyi G.S."/>
        </authorList>
    </citation>
    <scope>NUCLEOTIDE SEQUENCE [LARGE SCALE GENOMIC DNA]</scope>
    <source>
        <strain evidence="8 9">ZS-1/3</strain>
    </source>
</reference>
<dbReference type="PANTHER" id="PTHR44688">
    <property type="entry name" value="DNA-BINDING TRANSCRIPTIONAL ACTIVATOR DEVR_DOSR"/>
    <property type="match status" value="1"/>
</dbReference>
<dbReference type="GO" id="GO:0006355">
    <property type="term" value="P:regulation of DNA-templated transcription"/>
    <property type="evidence" value="ECO:0007669"/>
    <property type="project" value="InterPro"/>
</dbReference>
<dbReference type="CDD" id="cd17535">
    <property type="entry name" value="REC_NarL-like"/>
    <property type="match status" value="1"/>
</dbReference>
<dbReference type="InterPro" id="IPR016032">
    <property type="entry name" value="Sig_transdc_resp-reg_C-effctor"/>
</dbReference>
<dbReference type="InterPro" id="IPR011006">
    <property type="entry name" value="CheY-like_superfamily"/>
</dbReference>
<dbReference type="EMBL" id="JABFCX010000003">
    <property type="protein sequence ID" value="NNU17276.1"/>
    <property type="molecule type" value="Genomic_DNA"/>
</dbReference>
<evidence type="ECO:0000259" key="7">
    <source>
        <dbReference type="PROSITE" id="PS50110"/>
    </source>
</evidence>
<protein>
    <submittedName>
        <fullName evidence="8">Response regulator transcription factor</fullName>
    </submittedName>
</protein>
<evidence type="ECO:0000256" key="1">
    <source>
        <dbReference type="ARBA" id="ARBA00022553"/>
    </source>
</evidence>
<evidence type="ECO:0000256" key="3">
    <source>
        <dbReference type="ARBA" id="ARBA00023125"/>
    </source>
</evidence>
<dbReference type="SUPFAM" id="SSF46894">
    <property type="entry name" value="C-terminal effector domain of the bipartite response regulators"/>
    <property type="match status" value="1"/>
</dbReference>
<dbReference type="Pfam" id="PF00196">
    <property type="entry name" value="GerE"/>
    <property type="match status" value="1"/>
</dbReference>
<comment type="caution">
    <text evidence="8">The sequence shown here is derived from an EMBL/GenBank/DDBJ whole genome shotgun (WGS) entry which is preliminary data.</text>
</comment>
<evidence type="ECO:0000259" key="6">
    <source>
        <dbReference type="PROSITE" id="PS50043"/>
    </source>
</evidence>
<sequence>MTDSVRKTVVLADDHQIVRDGLALALAKPGLVTPEGLEILAEAGDGFETLAAVKKHRPDLLVLDITMPLASGGEILNDIRRWSPETKIVIYSSVTQGGVLASLKEQGVEGMFYKGAPMAILYEKLPVILRGQTFIAPECQAAMDGASGPTRLTPREHQTLAMIVSGRTTKEIAELQGISPRTAEKHRASLMGKFGVKSAAALMAAAVKEGLIKEGD</sequence>
<name>A0A7Y3RPE9_9PROT</name>
<dbReference type="InterPro" id="IPR001789">
    <property type="entry name" value="Sig_transdc_resp-reg_receiver"/>
</dbReference>
<accession>A0A7Y3RPE9</accession>
<dbReference type="PRINTS" id="PR00038">
    <property type="entry name" value="HTHLUXR"/>
</dbReference>
<feature type="modified residue" description="4-aspartylphosphate" evidence="5">
    <location>
        <position position="64"/>
    </location>
</feature>
<evidence type="ECO:0000256" key="5">
    <source>
        <dbReference type="PROSITE-ProRule" id="PRU00169"/>
    </source>
</evidence>
<evidence type="ECO:0000256" key="4">
    <source>
        <dbReference type="ARBA" id="ARBA00023163"/>
    </source>
</evidence>
<dbReference type="GO" id="GO:0003677">
    <property type="term" value="F:DNA binding"/>
    <property type="evidence" value="ECO:0007669"/>
    <property type="project" value="UniProtKB-KW"/>
</dbReference>
<keyword evidence="2" id="KW-0805">Transcription regulation</keyword>
<dbReference type="Pfam" id="PF00072">
    <property type="entry name" value="Response_reg"/>
    <property type="match status" value="1"/>
</dbReference>
<dbReference type="PROSITE" id="PS50110">
    <property type="entry name" value="RESPONSE_REGULATORY"/>
    <property type="match status" value="1"/>
</dbReference>
<dbReference type="SUPFAM" id="SSF52172">
    <property type="entry name" value="CheY-like"/>
    <property type="match status" value="1"/>
</dbReference>
<dbReference type="SMART" id="SM00448">
    <property type="entry name" value="REC"/>
    <property type="match status" value="1"/>
</dbReference>